<dbReference type="RefSeq" id="XP_013274241.1">
    <property type="nucleotide sequence ID" value="XM_013418787.1"/>
</dbReference>
<dbReference type="HOGENOM" id="CLU_1403145_0_0_1"/>
<evidence type="ECO:0000313" key="1">
    <source>
        <dbReference type="EMBL" id="KIX07105.1"/>
    </source>
</evidence>
<protein>
    <submittedName>
        <fullName evidence="1">Uncharacterized protein</fullName>
    </submittedName>
</protein>
<gene>
    <name evidence="1" type="ORF">Z518_05082</name>
</gene>
<keyword evidence="2" id="KW-1185">Reference proteome</keyword>
<name>A0A0D2JD68_9EURO</name>
<proteinExistence type="predicted"/>
<dbReference type="VEuPathDB" id="FungiDB:Z518_05082"/>
<reference evidence="1 2" key="1">
    <citation type="submission" date="2015-01" db="EMBL/GenBank/DDBJ databases">
        <title>The Genome Sequence of Rhinocladiella mackenzie CBS 650.93.</title>
        <authorList>
            <consortium name="The Broad Institute Genomics Platform"/>
            <person name="Cuomo C."/>
            <person name="de Hoog S."/>
            <person name="Gorbushina A."/>
            <person name="Stielow B."/>
            <person name="Teixiera M."/>
            <person name="Abouelleil A."/>
            <person name="Chapman S.B."/>
            <person name="Priest M."/>
            <person name="Young S.K."/>
            <person name="Wortman J."/>
            <person name="Nusbaum C."/>
            <person name="Birren B."/>
        </authorList>
    </citation>
    <scope>NUCLEOTIDE SEQUENCE [LARGE SCALE GENOMIC DNA]</scope>
    <source>
        <strain evidence="1 2">CBS 650.93</strain>
    </source>
</reference>
<dbReference type="EMBL" id="KN847477">
    <property type="protein sequence ID" value="KIX07105.1"/>
    <property type="molecule type" value="Genomic_DNA"/>
</dbReference>
<dbReference type="GeneID" id="25293153"/>
<sequence length="194" mass="21251">MACSFLIVSTVGEFIATCITVSIKYPYDVGAWIKVNDSETDVAKIYLLHSIFWESPNTARSKELKEQLTVNVSVDTSLTDLETLRALLAAFVAENQRDCSRRLICDSSQSMGRVPAQKQFSIRTRPDPNTTANSSAPYCLQSGKFLLVALVSSGLMGALNYTVPVIDEAAEAAKAKFDEDQDAKRMVLSTSIPE</sequence>
<accession>A0A0D2JD68</accession>
<dbReference type="AlphaFoldDB" id="A0A0D2JD68"/>
<evidence type="ECO:0000313" key="2">
    <source>
        <dbReference type="Proteomes" id="UP000053617"/>
    </source>
</evidence>
<organism evidence="1 2">
    <name type="scientific">Rhinocladiella mackenziei CBS 650.93</name>
    <dbReference type="NCBI Taxonomy" id="1442369"/>
    <lineage>
        <taxon>Eukaryota</taxon>
        <taxon>Fungi</taxon>
        <taxon>Dikarya</taxon>
        <taxon>Ascomycota</taxon>
        <taxon>Pezizomycotina</taxon>
        <taxon>Eurotiomycetes</taxon>
        <taxon>Chaetothyriomycetidae</taxon>
        <taxon>Chaetothyriales</taxon>
        <taxon>Herpotrichiellaceae</taxon>
        <taxon>Rhinocladiella</taxon>
    </lineage>
</organism>
<dbReference type="Proteomes" id="UP000053617">
    <property type="component" value="Unassembled WGS sequence"/>
</dbReference>